<feature type="transmembrane region" description="Helical" evidence="6">
    <location>
        <begin position="74"/>
        <end position="96"/>
    </location>
</feature>
<comment type="caution">
    <text evidence="7">The sequence shown here is derived from an EMBL/GenBank/DDBJ whole genome shotgun (WGS) entry which is preliminary data.</text>
</comment>
<dbReference type="RefSeq" id="WP_034570171.1">
    <property type="nucleotide sequence ID" value="NZ_JQBS01000032.1"/>
</dbReference>
<evidence type="ECO:0000313" key="7">
    <source>
        <dbReference type="EMBL" id="KRN56255.1"/>
    </source>
</evidence>
<dbReference type="GO" id="GO:0016020">
    <property type="term" value="C:membrane"/>
    <property type="evidence" value="ECO:0007669"/>
    <property type="project" value="UniProtKB-SubCell"/>
</dbReference>
<keyword evidence="2 6" id="KW-0812">Transmembrane</keyword>
<keyword evidence="3 6" id="KW-1133">Transmembrane helix</keyword>
<dbReference type="EMBL" id="JQBS01000032">
    <property type="protein sequence ID" value="KRN56255.1"/>
    <property type="molecule type" value="Genomic_DNA"/>
</dbReference>
<dbReference type="Pfam" id="PF05105">
    <property type="entry name" value="Phage_holin_4_1"/>
    <property type="match status" value="1"/>
</dbReference>
<organism evidence="7 8">
    <name type="scientific">Carnobacterium divergens DSM 20623</name>
    <dbReference type="NCBI Taxonomy" id="1449336"/>
    <lineage>
        <taxon>Bacteria</taxon>
        <taxon>Bacillati</taxon>
        <taxon>Bacillota</taxon>
        <taxon>Bacilli</taxon>
        <taxon>Lactobacillales</taxon>
        <taxon>Carnobacteriaceae</taxon>
        <taxon>Carnobacterium</taxon>
    </lineage>
</organism>
<comment type="similarity">
    <text evidence="5">Belongs to the bacteriophage holin family. Cp-1 holin subfamily.</text>
</comment>
<dbReference type="GeneID" id="89588682"/>
<evidence type="ECO:0008006" key="9">
    <source>
        <dbReference type="Google" id="ProtNLM"/>
    </source>
</evidence>
<sequence>MQLINHLLESLFGGGSPVLSLYMSALAIDLITGYLKALKQHNWRSAINVEGLLIKFVTFFTIISAGIIDDLAPLMNISIPINIAFWWTIIITLYELGSILENISEMGVNVGFLKKYLGVLQDQVESDEEGKDE</sequence>
<evidence type="ECO:0000256" key="5">
    <source>
        <dbReference type="ARBA" id="ARBA00023600"/>
    </source>
</evidence>
<evidence type="ECO:0000256" key="2">
    <source>
        <dbReference type="ARBA" id="ARBA00022692"/>
    </source>
</evidence>
<proteinExistence type="inferred from homology"/>
<dbReference type="PATRIC" id="fig|1449336.4.peg.1398"/>
<evidence type="ECO:0000256" key="6">
    <source>
        <dbReference type="SAM" id="Phobius"/>
    </source>
</evidence>
<evidence type="ECO:0000256" key="3">
    <source>
        <dbReference type="ARBA" id="ARBA00022989"/>
    </source>
</evidence>
<evidence type="ECO:0000256" key="4">
    <source>
        <dbReference type="ARBA" id="ARBA00023136"/>
    </source>
</evidence>
<evidence type="ECO:0000256" key="1">
    <source>
        <dbReference type="ARBA" id="ARBA00004141"/>
    </source>
</evidence>
<dbReference type="NCBIfam" id="TIGR01593">
    <property type="entry name" value="holin_tox_secr"/>
    <property type="match status" value="1"/>
</dbReference>
<dbReference type="InterPro" id="IPR006480">
    <property type="entry name" value="Phage_holin_4_1"/>
</dbReference>
<comment type="subcellular location">
    <subcellularLocation>
        <location evidence="1">Membrane</location>
        <topology evidence="1">Multi-pass membrane protein</topology>
    </subcellularLocation>
</comment>
<dbReference type="Proteomes" id="UP000051658">
    <property type="component" value="Unassembled WGS sequence"/>
</dbReference>
<keyword evidence="8" id="KW-1185">Reference proteome</keyword>
<name>A0A0R2HU79_CARDV</name>
<keyword evidence="4 6" id="KW-0472">Membrane</keyword>
<dbReference type="eggNOG" id="COG4824">
    <property type="taxonomic scope" value="Bacteria"/>
</dbReference>
<feature type="transmembrane region" description="Helical" evidence="6">
    <location>
        <begin position="47"/>
        <end position="68"/>
    </location>
</feature>
<dbReference type="AlphaFoldDB" id="A0A0R2HU79"/>
<feature type="transmembrane region" description="Helical" evidence="6">
    <location>
        <begin position="12"/>
        <end position="35"/>
    </location>
</feature>
<reference evidence="7 8" key="1">
    <citation type="journal article" date="2015" name="Genome Announc.">
        <title>Expanding the biotechnology potential of lactobacilli through comparative genomics of 213 strains and associated genera.</title>
        <authorList>
            <person name="Sun Z."/>
            <person name="Harris H.M."/>
            <person name="McCann A."/>
            <person name="Guo C."/>
            <person name="Argimon S."/>
            <person name="Zhang W."/>
            <person name="Yang X."/>
            <person name="Jeffery I.B."/>
            <person name="Cooney J.C."/>
            <person name="Kagawa T.F."/>
            <person name="Liu W."/>
            <person name="Song Y."/>
            <person name="Salvetti E."/>
            <person name="Wrobel A."/>
            <person name="Rasinkangas P."/>
            <person name="Parkhill J."/>
            <person name="Rea M.C."/>
            <person name="O'Sullivan O."/>
            <person name="Ritari J."/>
            <person name="Douillard F.P."/>
            <person name="Paul Ross R."/>
            <person name="Yang R."/>
            <person name="Briner A.E."/>
            <person name="Felis G.E."/>
            <person name="de Vos W.M."/>
            <person name="Barrangou R."/>
            <person name="Klaenhammer T.R."/>
            <person name="Caufield P.W."/>
            <person name="Cui Y."/>
            <person name="Zhang H."/>
            <person name="O'Toole P.W."/>
        </authorList>
    </citation>
    <scope>NUCLEOTIDE SEQUENCE [LARGE SCALE GENOMIC DNA]</scope>
    <source>
        <strain evidence="7 8">DSM 20623</strain>
    </source>
</reference>
<protein>
    <recommendedName>
        <fullName evidence="9">Holin</fullName>
    </recommendedName>
</protein>
<accession>A0A0R2HU79</accession>
<gene>
    <name evidence="7" type="ORF">IV74_GL001368</name>
</gene>
<evidence type="ECO:0000313" key="8">
    <source>
        <dbReference type="Proteomes" id="UP000051658"/>
    </source>
</evidence>